<name>A0A1B2ERE7_9HYPH</name>
<feature type="domain" description="Glycosyltransferase subfamily 4-like N-terminal" evidence="2">
    <location>
        <begin position="18"/>
        <end position="120"/>
    </location>
</feature>
<keyword evidence="3" id="KW-0614">Plasmid</keyword>
<sequence length="353" mass="38851">MRIAQVAPLAEAVPPKLYGGTERVVSWLTEELMRQGHDVTLFASGDSTTSAKLVPCVPKGLRLAGIRDHIASHLVMLNEVRSRADQFDIIHFHVDLLQHVLFRDLAHKCLTTLHGRLDLPDFMPVYQTFQEMPLVSISNSQRAPMPPHVNWLATVHHGLPASVCPFNEQGGGYLAFLGRIAPEKRPDRAVEIAKRAGIALKIAAKVDPADQAYFEEVIEPLLDHPLIEFVGEIDEEAKCDFLGHALALLFPIDWPEPFGLVMIEAMSAGTPVIAFRNGSVPEVVADGVTGFIVETMDEAVTAARQVESLGRAGVREVFECRFTVARMAKDYVHAYDTLLTKGGTDQRHLVAAE</sequence>
<protein>
    <submittedName>
        <fullName evidence="3">Glycosyl transferase</fullName>
    </submittedName>
</protein>
<evidence type="ECO:0000259" key="1">
    <source>
        <dbReference type="Pfam" id="PF00534"/>
    </source>
</evidence>
<dbReference type="PANTHER" id="PTHR12526:SF595">
    <property type="entry name" value="BLL5217 PROTEIN"/>
    <property type="match status" value="1"/>
</dbReference>
<evidence type="ECO:0000313" key="3">
    <source>
        <dbReference type="EMBL" id="ANY82392.1"/>
    </source>
</evidence>
<organism evidence="3">
    <name type="scientific">Microvirga ossetica</name>
    <dbReference type="NCBI Taxonomy" id="1882682"/>
    <lineage>
        <taxon>Bacteria</taxon>
        <taxon>Pseudomonadati</taxon>
        <taxon>Pseudomonadota</taxon>
        <taxon>Alphaproteobacteria</taxon>
        <taxon>Hyphomicrobiales</taxon>
        <taxon>Methylobacteriaceae</taxon>
        <taxon>Microvirga</taxon>
    </lineage>
</organism>
<accession>A0A1B2ERE7</accession>
<dbReference type="GO" id="GO:0016757">
    <property type="term" value="F:glycosyltransferase activity"/>
    <property type="evidence" value="ECO:0007669"/>
    <property type="project" value="InterPro"/>
</dbReference>
<dbReference type="InterPro" id="IPR028098">
    <property type="entry name" value="Glyco_trans_4-like_N"/>
</dbReference>
<gene>
    <name evidence="3" type="ORF">BB934_29240</name>
</gene>
<dbReference type="AlphaFoldDB" id="A0A1B2ERE7"/>
<keyword evidence="3" id="KW-0808">Transferase</keyword>
<dbReference type="Pfam" id="PF00534">
    <property type="entry name" value="Glycos_transf_1"/>
    <property type="match status" value="1"/>
</dbReference>
<geneLocation type="plasmid" evidence="3">
    <name>unnamed1</name>
</geneLocation>
<dbReference type="Gene3D" id="3.40.50.2000">
    <property type="entry name" value="Glycogen Phosphorylase B"/>
    <property type="match status" value="2"/>
</dbReference>
<dbReference type="SUPFAM" id="SSF53756">
    <property type="entry name" value="UDP-Glycosyltransferase/glycogen phosphorylase"/>
    <property type="match status" value="1"/>
</dbReference>
<feature type="domain" description="Glycosyl transferase family 1" evidence="1">
    <location>
        <begin position="173"/>
        <end position="306"/>
    </location>
</feature>
<dbReference type="KEGG" id="moc:BB934_29240"/>
<dbReference type="CDD" id="cd03802">
    <property type="entry name" value="GT4_AviGT4-like"/>
    <property type="match status" value="1"/>
</dbReference>
<dbReference type="PANTHER" id="PTHR12526">
    <property type="entry name" value="GLYCOSYLTRANSFERASE"/>
    <property type="match status" value="1"/>
</dbReference>
<evidence type="ECO:0000259" key="2">
    <source>
        <dbReference type="Pfam" id="PF13439"/>
    </source>
</evidence>
<dbReference type="RefSeq" id="WP_099513502.1">
    <property type="nucleotide sequence ID" value="NZ_CP016617.1"/>
</dbReference>
<dbReference type="OrthoDB" id="9801573at2"/>
<reference evidence="3" key="1">
    <citation type="submission" date="2016-07" db="EMBL/GenBank/DDBJ databases">
        <title>Microvirga ossetica sp. nov. a new species of rhizobia isolated from root nodules of the legume species Vicia alpestris Steven originated from North Ossetia region in the Caucasus.</title>
        <authorList>
            <person name="Safronova V.I."/>
            <person name="Kuznetsova I.G."/>
            <person name="Sazanova A.L."/>
            <person name="Belimov A."/>
            <person name="Andronov E."/>
            <person name="Osledkin Y.S."/>
            <person name="Onishchuk O.P."/>
            <person name="Kurchak O.N."/>
            <person name="Shaposhnikov A.I."/>
            <person name="Willems A."/>
            <person name="Tikhonovich I.A."/>
        </authorList>
    </citation>
    <scope>NUCLEOTIDE SEQUENCE [LARGE SCALE GENOMIC DNA]</scope>
    <source>
        <strain evidence="3">V5/3M</strain>
        <plasmid evidence="3">unnamed1</plasmid>
    </source>
</reference>
<dbReference type="InterPro" id="IPR001296">
    <property type="entry name" value="Glyco_trans_1"/>
</dbReference>
<dbReference type="EMBL" id="CP016617">
    <property type="protein sequence ID" value="ANY82392.1"/>
    <property type="molecule type" value="Genomic_DNA"/>
</dbReference>
<dbReference type="Pfam" id="PF13439">
    <property type="entry name" value="Glyco_transf_4"/>
    <property type="match status" value="1"/>
</dbReference>
<proteinExistence type="predicted"/>